<keyword evidence="2" id="KW-1185">Reference proteome</keyword>
<gene>
    <name evidence="1" type="ORF">E5334_03675</name>
</gene>
<dbReference type="OrthoDB" id="9815367at2"/>
<name>A0A4S2F2F0_9ACTN</name>
<dbReference type="PROSITE" id="PS51257">
    <property type="entry name" value="PROKAR_LIPOPROTEIN"/>
    <property type="match status" value="1"/>
</dbReference>
<dbReference type="Proteomes" id="UP000310263">
    <property type="component" value="Unassembled WGS sequence"/>
</dbReference>
<reference evidence="1 2" key="1">
    <citation type="submission" date="2019-04" db="EMBL/GenBank/DDBJ databases">
        <title>Microbes associate with the intestines of laboratory mice.</title>
        <authorList>
            <person name="Navarre W."/>
            <person name="Wong E."/>
            <person name="Huang K."/>
            <person name="Tropini C."/>
            <person name="Ng K."/>
            <person name="Yu B."/>
        </authorList>
    </citation>
    <scope>NUCLEOTIDE SEQUENCE [LARGE SCALE GENOMIC DNA]</scope>
    <source>
        <strain evidence="1 2">NM07_P-09</strain>
    </source>
</reference>
<proteinExistence type="predicted"/>
<dbReference type="EMBL" id="SRYE01000002">
    <property type="protein sequence ID" value="TGY62527.1"/>
    <property type="molecule type" value="Genomic_DNA"/>
</dbReference>
<protein>
    <submittedName>
        <fullName evidence="1">Uncharacterized protein</fullName>
    </submittedName>
</protein>
<comment type="caution">
    <text evidence="1">The sequence shown here is derived from an EMBL/GenBank/DDBJ whole genome shotgun (WGS) entry which is preliminary data.</text>
</comment>
<accession>A0A4S2F2F0</accession>
<sequence length="107" mass="11504">MARPVAQAAFAHRRHPGVYLLVILVAAACVALAVVRAQVHAAEQGTAALRTSILNASAQCAAVEGAYPSSLDHLVEAYGIRFDPEVYDVRYEVFADNVAPTVQVMRR</sequence>
<evidence type="ECO:0000313" key="1">
    <source>
        <dbReference type="EMBL" id="TGY62527.1"/>
    </source>
</evidence>
<dbReference type="RefSeq" id="WP_136012256.1">
    <property type="nucleotide sequence ID" value="NZ_SRYE01000002.1"/>
</dbReference>
<evidence type="ECO:0000313" key="2">
    <source>
        <dbReference type="Proteomes" id="UP000310263"/>
    </source>
</evidence>
<organism evidence="1 2">
    <name type="scientific">Muricaecibacterium torontonense</name>
    <dbReference type="NCBI Taxonomy" id="3032871"/>
    <lineage>
        <taxon>Bacteria</taxon>
        <taxon>Bacillati</taxon>
        <taxon>Actinomycetota</taxon>
        <taxon>Coriobacteriia</taxon>
        <taxon>Coriobacteriales</taxon>
        <taxon>Atopobiaceae</taxon>
        <taxon>Muricaecibacterium</taxon>
    </lineage>
</organism>
<dbReference type="AlphaFoldDB" id="A0A4S2F2F0"/>